<name>A0A6C0JRZ1_9ZZZZ</name>
<dbReference type="EMBL" id="MN740684">
    <property type="protein sequence ID" value="QHU07207.1"/>
    <property type="molecule type" value="Genomic_DNA"/>
</dbReference>
<keyword evidence="1" id="KW-0812">Transmembrane</keyword>
<evidence type="ECO:0000256" key="1">
    <source>
        <dbReference type="SAM" id="Phobius"/>
    </source>
</evidence>
<evidence type="ECO:0000313" key="2">
    <source>
        <dbReference type="EMBL" id="QHU07207.1"/>
    </source>
</evidence>
<keyword evidence="1" id="KW-1133">Transmembrane helix</keyword>
<dbReference type="AlphaFoldDB" id="A0A6C0JRZ1"/>
<feature type="transmembrane region" description="Helical" evidence="1">
    <location>
        <begin position="6"/>
        <end position="28"/>
    </location>
</feature>
<reference evidence="2" key="1">
    <citation type="journal article" date="2020" name="Nature">
        <title>Giant virus diversity and host interactions through global metagenomics.</title>
        <authorList>
            <person name="Schulz F."/>
            <person name="Roux S."/>
            <person name="Paez-Espino D."/>
            <person name="Jungbluth S."/>
            <person name="Walsh D.A."/>
            <person name="Denef V.J."/>
            <person name="McMahon K.D."/>
            <person name="Konstantinidis K.T."/>
            <person name="Eloe-Fadrosh E.A."/>
            <person name="Kyrpides N.C."/>
            <person name="Woyke T."/>
        </authorList>
    </citation>
    <scope>NUCLEOTIDE SEQUENCE</scope>
    <source>
        <strain evidence="2">GVMAG-S-1040241-154</strain>
    </source>
</reference>
<organism evidence="2">
    <name type="scientific">viral metagenome</name>
    <dbReference type="NCBI Taxonomy" id="1070528"/>
    <lineage>
        <taxon>unclassified sequences</taxon>
        <taxon>metagenomes</taxon>
        <taxon>organismal metagenomes</taxon>
    </lineage>
</organism>
<proteinExistence type="predicted"/>
<sequence>MQSISIFIFLLIFIFCLIATFTFIYYLYRIRKYNETIEEDIDDDITANVIEKFFNYKKKKKRKF</sequence>
<keyword evidence="1" id="KW-0472">Membrane</keyword>
<protein>
    <submittedName>
        <fullName evidence="2">Uncharacterized protein</fullName>
    </submittedName>
</protein>
<accession>A0A6C0JRZ1</accession>